<dbReference type="OrthoDB" id="5855924at2759"/>
<evidence type="ECO:0000313" key="3">
    <source>
        <dbReference type="Proteomes" id="UP000594454"/>
    </source>
</evidence>
<reference evidence="2 3" key="1">
    <citation type="submission" date="2020-11" db="EMBL/GenBank/DDBJ databases">
        <authorList>
            <person name="Wallbank WR R."/>
            <person name="Pardo Diaz C."/>
            <person name="Kozak K."/>
            <person name="Martin S."/>
            <person name="Jiggins C."/>
            <person name="Moest M."/>
            <person name="Warren A I."/>
            <person name="Generalovic N T."/>
            <person name="Byers J.R.P. K."/>
            <person name="Montejo-Kovacevich G."/>
            <person name="Yen C E."/>
        </authorList>
    </citation>
    <scope>NUCLEOTIDE SEQUENCE [LARGE SCALE GENOMIC DNA]</scope>
</reference>
<accession>A0A7R8UTG8</accession>
<evidence type="ECO:0000259" key="1">
    <source>
        <dbReference type="SMART" id="SM00848"/>
    </source>
</evidence>
<organism evidence="2 3">
    <name type="scientific">Hermetia illucens</name>
    <name type="common">Black soldier fly</name>
    <dbReference type="NCBI Taxonomy" id="343691"/>
    <lineage>
        <taxon>Eukaryota</taxon>
        <taxon>Metazoa</taxon>
        <taxon>Ecdysozoa</taxon>
        <taxon>Arthropoda</taxon>
        <taxon>Hexapoda</taxon>
        <taxon>Insecta</taxon>
        <taxon>Pterygota</taxon>
        <taxon>Neoptera</taxon>
        <taxon>Endopterygota</taxon>
        <taxon>Diptera</taxon>
        <taxon>Brachycera</taxon>
        <taxon>Stratiomyomorpha</taxon>
        <taxon>Stratiomyidae</taxon>
        <taxon>Hermetiinae</taxon>
        <taxon>Hermetia</taxon>
    </lineage>
</organism>
<dbReference type="InterPro" id="IPR038765">
    <property type="entry name" value="Papain-like_cys_pep_sf"/>
</dbReference>
<dbReference type="InParanoid" id="A0A7R8UTG8"/>
<dbReference type="SMART" id="SM00848">
    <property type="entry name" value="Inhibitor_I29"/>
    <property type="match status" value="1"/>
</dbReference>
<proteinExistence type="predicted"/>
<name>A0A7R8UTG8_HERIL</name>
<evidence type="ECO:0000313" key="2">
    <source>
        <dbReference type="EMBL" id="CAD7086711.1"/>
    </source>
</evidence>
<dbReference type="SUPFAM" id="SSF54001">
    <property type="entry name" value="Cysteine proteinases"/>
    <property type="match status" value="1"/>
</dbReference>
<feature type="domain" description="Cathepsin propeptide inhibitor" evidence="1">
    <location>
        <begin position="101"/>
        <end position="161"/>
    </location>
</feature>
<keyword evidence="3" id="KW-1185">Reference proteome</keyword>
<gene>
    <name evidence="2" type="ORF">HERILL_LOCUS9463</name>
</gene>
<sequence length="173" mass="19766">MPLIMFKIALQEPSVQKDTQLFQNGIGIGYQKEPKQPSSVHKSSFQVESKINSAKCKRKFIDNKMKLVLLFTVFITLAAIKAQPVDKEGRTGPTGALDEEWENFKTKFNKRYKNAEEEEYRKGIFAKSLKKIQEHNKKYDAGEVSFKQGINHLADLTVNEYRAGYLGISKTVM</sequence>
<dbReference type="Pfam" id="PF08246">
    <property type="entry name" value="Inhibitor_I29"/>
    <property type="match status" value="1"/>
</dbReference>
<dbReference type="Proteomes" id="UP000594454">
    <property type="component" value="Chromosome 4"/>
</dbReference>
<dbReference type="AlphaFoldDB" id="A0A7R8UTG8"/>
<protein>
    <recommendedName>
        <fullName evidence="1">Cathepsin propeptide inhibitor domain-containing protein</fullName>
    </recommendedName>
</protein>
<dbReference type="InterPro" id="IPR013201">
    <property type="entry name" value="Prot_inhib_I29"/>
</dbReference>
<dbReference type="Gene3D" id="1.10.287.2250">
    <property type="match status" value="1"/>
</dbReference>
<dbReference type="EMBL" id="LR899012">
    <property type="protein sequence ID" value="CAD7086711.1"/>
    <property type="molecule type" value="Genomic_DNA"/>
</dbReference>